<evidence type="ECO:0000256" key="4">
    <source>
        <dbReference type="ARBA" id="ARBA00023012"/>
    </source>
</evidence>
<dbReference type="PANTHER" id="PTHR45339:SF5">
    <property type="entry name" value="HISTIDINE KINASE"/>
    <property type="match status" value="1"/>
</dbReference>
<proteinExistence type="predicted"/>
<dbReference type="EMBL" id="AWXZ01000017">
    <property type="protein sequence ID" value="ESR25953.1"/>
    <property type="molecule type" value="Genomic_DNA"/>
</dbReference>
<feature type="modified residue" description="4-aspartylphosphate" evidence="5">
    <location>
        <position position="597"/>
    </location>
</feature>
<dbReference type="InterPro" id="IPR036097">
    <property type="entry name" value="HisK_dim/P_sf"/>
</dbReference>
<evidence type="ECO:0000256" key="7">
    <source>
        <dbReference type="SAM" id="SignalP"/>
    </source>
</evidence>
<dbReference type="SMART" id="SM00448">
    <property type="entry name" value="REC"/>
    <property type="match status" value="2"/>
</dbReference>
<keyword evidence="7" id="KW-0732">Signal</keyword>
<dbReference type="Proteomes" id="UP000017819">
    <property type="component" value="Unassembled WGS sequence"/>
</dbReference>
<dbReference type="InterPro" id="IPR036890">
    <property type="entry name" value="HATPase_C_sf"/>
</dbReference>
<dbReference type="Pfam" id="PF00512">
    <property type="entry name" value="HisKA"/>
    <property type="match status" value="1"/>
</dbReference>
<dbReference type="PANTHER" id="PTHR45339">
    <property type="entry name" value="HYBRID SIGNAL TRANSDUCTION HISTIDINE KINASE J"/>
    <property type="match status" value="1"/>
</dbReference>
<organism evidence="10 11">
    <name type="scientific">Lutibaculum baratangense AMV1</name>
    <dbReference type="NCBI Taxonomy" id="631454"/>
    <lineage>
        <taxon>Bacteria</taxon>
        <taxon>Pseudomonadati</taxon>
        <taxon>Pseudomonadota</taxon>
        <taxon>Alphaproteobacteria</taxon>
        <taxon>Hyphomicrobiales</taxon>
        <taxon>Tepidamorphaceae</taxon>
        <taxon>Lutibaculum</taxon>
    </lineage>
</organism>
<feature type="domain" description="Response regulatory" evidence="9">
    <location>
        <begin position="547"/>
        <end position="667"/>
    </location>
</feature>
<keyword evidence="11" id="KW-1185">Reference proteome</keyword>
<dbReference type="InterPro" id="IPR011006">
    <property type="entry name" value="CheY-like_superfamily"/>
</dbReference>
<dbReference type="CDD" id="cd00082">
    <property type="entry name" value="HisKA"/>
    <property type="match status" value="1"/>
</dbReference>
<evidence type="ECO:0000256" key="2">
    <source>
        <dbReference type="ARBA" id="ARBA00012438"/>
    </source>
</evidence>
<evidence type="ECO:0000256" key="5">
    <source>
        <dbReference type="PROSITE-ProRule" id="PRU00169"/>
    </source>
</evidence>
<dbReference type="Gene3D" id="3.30.450.20">
    <property type="entry name" value="PAS domain"/>
    <property type="match status" value="1"/>
</dbReference>
<accession>V4TJ53</accession>
<dbReference type="SUPFAM" id="SSF55874">
    <property type="entry name" value="ATPase domain of HSP90 chaperone/DNA topoisomerase II/histidine kinase"/>
    <property type="match status" value="1"/>
</dbReference>
<dbReference type="PRINTS" id="PR00344">
    <property type="entry name" value="BCTRLSENSOR"/>
</dbReference>
<dbReference type="InterPro" id="IPR035965">
    <property type="entry name" value="PAS-like_dom_sf"/>
</dbReference>
<dbReference type="STRING" id="631454.N177_1288"/>
<dbReference type="Gene3D" id="3.40.50.2300">
    <property type="match status" value="1"/>
</dbReference>
<feature type="domain" description="Histidine kinase" evidence="8">
    <location>
        <begin position="196"/>
        <end position="410"/>
    </location>
</feature>
<dbReference type="CDD" id="cd16922">
    <property type="entry name" value="HATPase_EvgS-ArcB-TorS-like"/>
    <property type="match status" value="1"/>
</dbReference>
<dbReference type="Pfam" id="PF02518">
    <property type="entry name" value="HATPase_c"/>
    <property type="match status" value="1"/>
</dbReference>
<dbReference type="PROSITE" id="PS50109">
    <property type="entry name" value="HIS_KIN"/>
    <property type="match status" value="1"/>
</dbReference>
<dbReference type="GO" id="GO:0000155">
    <property type="term" value="F:phosphorelay sensor kinase activity"/>
    <property type="evidence" value="ECO:0007669"/>
    <property type="project" value="InterPro"/>
</dbReference>
<dbReference type="Pfam" id="PF00072">
    <property type="entry name" value="Response_reg"/>
    <property type="match status" value="1"/>
</dbReference>
<comment type="caution">
    <text evidence="10">The sequence shown here is derived from an EMBL/GenBank/DDBJ whole genome shotgun (WGS) entry which is preliminary data.</text>
</comment>
<keyword evidence="3 5" id="KW-0597">Phosphoprotein</keyword>
<dbReference type="SUPFAM" id="SSF52172">
    <property type="entry name" value="CheY-like"/>
    <property type="match status" value="1"/>
</dbReference>
<dbReference type="SUPFAM" id="SSF55785">
    <property type="entry name" value="PYP-like sensor domain (PAS domain)"/>
    <property type="match status" value="1"/>
</dbReference>
<dbReference type="Gene3D" id="1.10.287.130">
    <property type="match status" value="1"/>
</dbReference>
<feature type="region of interest" description="Disordered" evidence="6">
    <location>
        <begin position="670"/>
        <end position="689"/>
    </location>
</feature>
<protein>
    <recommendedName>
        <fullName evidence="2">histidine kinase</fullName>
        <ecNumber evidence="2">2.7.13.3</ecNumber>
    </recommendedName>
</protein>
<feature type="signal peptide" evidence="7">
    <location>
        <begin position="1"/>
        <end position="22"/>
    </location>
</feature>
<dbReference type="FunFam" id="3.30.565.10:FF:000010">
    <property type="entry name" value="Sensor histidine kinase RcsC"/>
    <property type="match status" value="1"/>
</dbReference>
<evidence type="ECO:0000256" key="6">
    <source>
        <dbReference type="SAM" id="MobiDB-lite"/>
    </source>
</evidence>
<dbReference type="eggNOG" id="COG5002">
    <property type="taxonomic scope" value="Bacteria"/>
</dbReference>
<feature type="chain" id="PRO_5004727700" description="histidine kinase" evidence="7">
    <location>
        <begin position="23"/>
        <end position="689"/>
    </location>
</feature>
<dbReference type="PROSITE" id="PS50110">
    <property type="entry name" value="RESPONSE_REGULATORY"/>
    <property type="match status" value="1"/>
</dbReference>
<comment type="catalytic activity">
    <reaction evidence="1">
        <text>ATP + protein L-histidine = ADP + protein N-phospho-L-histidine.</text>
        <dbReference type="EC" id="2.7.13.3"/>
    </reaction>
</comment>
<evidence type="ECO:0000259" key="9">
    <source>
        <dbReference type="PROSITE" id="PS50110"/>
    </source>
</evidence>
<dbReference type="SUPFAM" id="SSF47384">
    <property type="entry name" value="Homodimeric domain of signal transducing histidine kinase"/>
    <property type="match status" value="1"/>
</dbReference>
<keyword evidence="4" id="KW-0902">Two-component regulatory system</keyword>
<gene>
    <name evidence="10" type="ORF">N177_1288</name>
</gene>
<sequence length="689" mass="72866">MVAAATGALLTCLLLATSWAAATAVAGGALLGALATQQRRLRRSEARCAQLHAREAVLVGRNSALAGALALQRAASTDTAAYSCDATGRLVEANATFFETFGLGADAIGHRFFPERVPASDQASSQEDGDQCLRTATGPRWFAVEERVRLDAAGREAGRRIVLRDADERHRRETELARRLSQARSAEEAQSRLVAAVTHEVRTPVGGILGLTNLLLETELTPSQQSYVQSVRSSAGALLGLIDDLLDHASLKAGRLAVVERRYDLPSLVQEVCELLGPRAEEKGLSLGVFLPRNMPAALLGDPARVRQVLINLVGNAIKFTDHGGVLVCVRPLKDKFELCVRDTGRGIAPADQDRIFGEFERAGEAGSLAGSGLGLAISRKLVEMMGGSLALISRRGHGSAFTMTLPLRAADGVPDRQPPSLAGRRFIVACGSSVLRKSIALSLRDEGAAVAAFARPRRVGQAIAAGTGADGILLDLAMFRRLRPELGDAHAVVALSPAQREALPEILQRPATSYLITPIRRGSLLAQLSPRSVSPAVEPDGKDGRRALLADDDAVAALVVGSMLRKRGMIVERVGSGQEAVARAGRSPSLDLVLLDINMPGLGGIAAAAAIRNREARLCRRRTPIVALSAGATETQLASAVAAGIDAFLEKPVSPQDLSRCLEALEPEWTMDGGGSDPRLETLSQMVR</sequence>
<dbReference type="SMART" id="SM00388">
    <property type="entry name" value="HisKA"/>
    <property type="match status" value="1"/>
</dbReference>
<reference evidence="10 11" key="1">
    <citation type="journal article" date="2014" name="Genome Announc.">
        <title>Draft Genome Sequence of Lutibaculum baratangense Strain AMV1T, Isolated from a Mud Volcano in Andamans, India.</title>
        <authorList>
            <person name="Singh A."/>
            <person name="Sreenivas A."/>
            <person name="Sathyanarayana Reddy G."/>
            <person name="Pinnaka A.K."/>
            <person name="Shivaji S."/>
        </authorList>
    </citation>
    <scope>NUCLEOTIDE SEQUENCE [LARGE SCALE GENOMIC DNA]</scope>
    <source>
        <strain evidence="10 11">AMV1</strain>
    </source>
</reference>
<evidence type="ECO:0000256" key="1">
    <source>
        <dbReference type="ARBA" id="ARBA00000085"/>
    </source>
</evidence>
<evidence type="ECO:0000313" key="10">
    <source>
        <dbReference type="EMBL" id="ESR25953.1"/>
    </source>
</evidence>
<dbReference type="Gene3D" id="3.30.565.10">
    <property type="entry name" value="Histidine kinase-like ATPase, C-terminal domain"/>
    <property type="match status" value="1"/>
</dbReference>
<dbReference type="InterPro" id="IPR001789">
    <property type="entry name" value="Sig_transdc_resp-reg_receiver"/>
</dbReference>
<dbReference type="SMART" id="SM00387">
    <property type="entry name" value="HATPase_c"/>
    <property type="match status" value="1"/>
</dbReference>
<dbReference type="CDD" id="cd17546">
    <property type="entry name" value="REC_hyHK_CKI1_RcsC-like"/>
    <property type="match status" value="1"/>
</dbReference>
<dbReference type="InterPro" id="IPR004358">
    <property type="entry name" value="Sig_transdc_His_kin-like_C"/>
</dbReference>
<name>V4TJ53_9HYPH</name>
<dbReference type="InterPro" id="IPR003661">
    <property type="entry name" value="HisK_dim/P_dom"/>
</dbReference>
<dbReference type="InterPro" id="IPR003594">
    <property type="entry name" value="HATPase_dom"/>
</dbReference>
<evidence type="ECO:0000313" key="11">
    <source>
        <dbReference type="Proteomes" id="UP000017819"/>
    </source>
</evidence>
<evidence type="ECO:0000259" key="8">
    <source>
        <dbReference type="PROSITE" id="PS50109"/>
    </source>
</evidence>
<evidence type="ECO:0000256" key="3">
    <source>
        <dbReference type="ARBA" id="ARBA00022553"/>
    </source>
</evidence>
<dbReference type="InterPro" id="IPR005467">
    <property type="entry name" value="His_kinase_dom"/>
</dbReference>
<dbReference type="EC" id="2.7.13.3" evidence="2"/>
<dbReference type="AlphaFoldDB" id="V4TJ53"/>